<dbReference type="AlphaFoldDB" id="A0A1F7UIB9"/>
<dbReference type="Pfam" id="PF02776">
    <property type="entry name" value="TPP_enzyme_N"/>
    <property type="match status" value="1"/>
</dbReference>
<dbReference type="Pfam" id="PF00205">
    <property type="entry name" value="TPP_enzyme_M"/>
    <property type="match status" value="1"/>
</dbReference>
<evidence type="ECO:0000256" key="6">
    <source>
        <dbReference type="ARBA" id="ARBA00022679"/>
    </source>
</evidence>
<comment type="caution">
    <text evidence="15">The sequence shown here is derived from an EMBL/GenBank/DDBJ whole genome shotgun (WGS) entry which is preliminary data.</text>
</comment>
<feature type="domain" description="Thiamine pyrophosphate enzyme central" evidence="12">
    <location>
        <begin position="208"/>
        <end position="331"/>
    </location>
</feature>
<keyword evidence="7 11" id="KW-0479">Metal-binding</keyword>
<gene>
    <name evidence="15" type="ORF">A3J43_01690</name>
</gene>
<protein>
    <recommendedName>
        <fullName evidence="4 11">Acetolactate synthase</fullName>
        <ecNumber evidence="4 11">2.2.1.6</ecNumber>
    </recommendedName>
</protein>
<dbReference type="GO" id="GO:0030976">
    <property type="term" value="F:thiamine pyrophosphate binding"/>
    <property type="evidence" value="ECO:0007669"/>
    <property type="project" value="UniProtKB-UniRule"/>
</dbReference>
<dbReference type="PANTHER" id="PTHR18968:SF13">
    <property type="entry name" value="ACETOLACTATE SYNTHASE CATALYTIC SUBUNIT, MITOCHONDRIAL"/>
    <property type="match status" value="1"/>
</dbReference>
<dbReference type="UniPathway" id="UPA00047">
    <property type="reaction ID" value="UER00055"/>
</dbReference>
<dbReference type="GO" id="GO:0000287">
    <property type="term" value="F:magnesium ion binding"/>
    <property type="evidence" value="ECO:0007669"/>
    <property type="project" value="UniProtKB-UniRule"/>
</dbReference>
<dbReference type="GO" id="GO:0009099">
    <property type="term" value="P:L-valine biosynthetic process"/>
    <property type="evidence" value="ECO:0007669"/>
    <property type="project" value="UniProtKB-UniPathway"/>
</dbReference>
<comment type="cofactor">
    <cofactor evidence="11">
        <name>thiamine diphosphate</name>
        <dbReference type="ChEBI" id="CHEBI:58937"/>
    </cofactor>
    <text evidence="11">Binds 1 thiamine pyrophosphate per subunit.</text>
</comment>
<dbReference type="InterPro" id="IPR012000">
    <property type="entry name" value="Thiamin_PyroP_enz_cen_dom"/>
</dbReference>
<dbReference type="SUPFAM" id="SSF52518">
    <property type="entry name" value="Thiamin diphosphate-binding fold (THDP-binding)"/>
    <property type="match status" value="2"/>
</dbReference>
<dbReference type="GO" id="GO:0003984">
    <property type="term" value="F:acetolactate synthase activity"/>
    <property type="evidence" value="ECO:0007669"/>
    <property type="project" value="UniProtKB-EC"/>
</dbReference>
<dbReference type="CDD" id="cd02015">
    <property type="entry name" value="TPP_AHAS"/>
    <property type="match status" value="1"/>
</dbReference>
<evidence type="ECO:0000313" key="16">
    <source>
        <dbReference type="Proteomes" id="UP000176604"/>
    </source>
</evidence>
<dbReference type="GO" id="GO:0005948">
    <property type="term" value="C:acetolactate synthase complex"/>
    <property type="evidence" value="ECO:0007669"/>
    <property type="project" value="TreeGrafter"/>
</dbReference>
<comment type="pathway">
    <text evidence="2 11">Amino-acid biosynthesis; L-valine biosynthesis; L-valine from pyruvate: step 1/4.</text>
</comment>
<dbReference type="InterPro" id="IPR012001">
    <property type="entry name" value="Thiamin_PyroP_enz_TPP-bd_dom"/>
</dbReference>
<dbReference type="GO" id="GO:0050660">
    <property type="term" value="F:flavin adenine dinucleotide binding"/>
    <property type="evidence" value="ECO:0007669"/>
    <property type="project" value="InterPro"/>
</dbReference>
<dbReference type="Gene3D" id="3.40.50.1220">
    <property type="entry name" value="TPP-binding domain"/>
    <property type="match status" value="1"/>
</dbReference>
<accession>A0A1F7UIB9</accession>
<comment type="catalytic activity">
    <reaction evidence="11">
        <text>2 pyruvate + H(+) = (2S)-2-acetolactate + CO2</text>
        <dbReference type="Rhea" id="RHEA:25249"/>
        <dbReference type="ChEBI" id="CHEBI:15361"/>
        <dbReference type="ChEBI" id="CHEBI:15378"/>
        <dbReference type="ChEBI" id="CHEBI:16526"/>
        <dbReference type="ChEBI" id="CHEBI:58476"/>
        <dbReference type="EC" id="2.2.1.6"/>
    </reaction>
</comment>
<feature type="domain" description="Thiamine pyrophosphate enzyme N-terminal TPP-binding" evidence="14">
    <location>
        <begin position="3"/>
        <end position="118"/>
    </location>
</feature>
<dbReference type="Proteomes" id="UP000176604">
    <property type="component" value="Unassembled WGS sequence"/>
</dbReference>
<dbReference type="FunFam" id="3.40.50.970:FF:000007">
    <property type="entry name" value="Acetolactate synthase"/>
    <property type="match status" value="1"/>
</dbReference>
<dbReference type="UniPathway" id="UPA00049">
    <property type="reaction ID" value="UER00059"/>
</dbReference>
<evidence type="ECO:0000259" key="14">
    <source>
        <dbReference type="Pfam" id="PF02776"/>
    </source>
</evidence>
<name>A0A1F7UIB9_9BACT</name>
<comment type="similarity">
    <text evidence="3 11">Belongs to the TPP enzyme family.</text>
</comment>
<dbReference type="Gene3D" id="3.40.50.970">
    <property type="match status" value="2"/>
</dbReference>
<evidence type="ECO:0000256" key="8">
    <source>
        <dbReference type="ARBA" id="ARBA00022842"/>
    </source>
</evidence>
<evidence type="ECO:0000256" key="3">
    <source>
        <dbReference type="ARBA" id="ARBA00007812"/>
    </source>
</evidence>
<comment type="cofactor">
    <cofactor evidence="11">
        <name>Mg(2+)</name>
        <dbReference type="ChEBI" id="CHEBI:18420"/>
    </cofactor>
    <text evidence="11">Binds 1 Mg(2+) ion per subunit.</text>
</comment>
<evidence type="ECO:0000256" key="2">
    <source>
        <dbReference type="ARBA" id="ARBA00005025"/>
    </source>
</evidence>
<dbReference type="InterPro" id="IPR039368">
    <property type="entry name" value="AHAS_TPP"/>
</dbReference>
<dbReference type="PROSITE" id="PS00187">
    <property type="entry name" value="TPP_ENZYMES"/>
    <property type="match status" value="1"/>
</dbReference>
<dbReference type="NCBIfam" id="TIGR00118">
    <property type="entry name" value="acolac_lg"/>
    <property type="match status" value="1"/>
</dbReference>
<evidence type="ECO:0000256" key="10">
    <source>
        <dbReference type="ARBA" id="ARBA00023304"/>
    </source>
</evidence>
<dbReference type="PANTHER" id="PTHR18968">
    <property type="entry name" value="THIAMINE PYROPHOSPHATE ENZYMES"/>
    <property type="match status" value="1"/>
</dbReference>
<organism evidence="15 16">
    <name type="scientific">Candidatus Uhrbacteria bacterium RIFCSPHIGHO2_12_FULL_54_23</name>
    <dbReference type="NCBI Taxonomy" id="1802397"/>
    <lineage>
        <taxon>Bacteria</taxon>
        <taxon>Candidatus Uhriibacteriota</taxon>
    </lineage>
</organism>
<evidence type="ECO:0000313" key="15">
    <source>
        <dbReference type="EMBL" id="OGL78040.1"/>
    </source>
</evidence>
<evidence type="ECO:0000256" key="7">
    <source>
        <dbReference type="ARBA" id="ARBA00022723"/>
    </source>
</evidence>
<evidence type="ECO:0000256" key="1">
    <source>
        <dbReference type="ARBA" id="ARBA00004974"/>
    </source>
</evidence>
<dbReference type="SUPFAM" id="SSF52467">
    <property type="entry name" value="DHS-like NAD/FAD-binding domain"/>
    <property type="match status" value="1"/>
</dbReference>
<dbReference type="InterPro" id="IPR011766">
    <property type="entry name" value="TPP_enzyme_TPP-bd"/>
</dbReference>
<proteinExistence type="inferred from homology"/>
<dbReference type="CDD" id="cd07035">
    <property type="entry name" value="TPP_PYR_POX_like"/>
    <property type="match status" value="1"/>
</dbReference>
<reference evidence="15 16" key="1">
    <citation type="journal article" date="2016" name="Nat. Commun.">
        <title>Thousands of microbial genomes shed light on interconnected biogeochemical processes in an aquifer system.</title>
        <authorList>
            <person name="Anantharaman K."/>
            <person name="Brown C.T."/>
            <person name="Hug L.A."/>
            <person name="Sharon I."/>
            <person name="Castelle C.J."/>
            <person name="Probst A.J."/>
            <person name="Thomas B.C."/>
            <person name="Singh A."/>
            <person name="Wilkins M.J."/>
            <person name="Karaoz U."/>
            <person name="Brodie E.L."/>
            <person name="Williams K.H."/>
            <person name="Hubbard S.S."/>
            <person name="Banfield J.F."/>
        </authorList>
    </citation>
    <scope>NUCLEOTIDE SEQUENCE [LARGE SCALE GENOMIC DNA]</scope>
</reference>
<dbReference type="InterPro" id="IPR000399">
    <property type="entry name" value="TPP-bd_CS"/>
</dbReference>
<feature type="domain" description="Thiamine pyrophosphate enzyme TPP-binding" evidence="13">
    <location>
        <begin position="392"/>
        <end position="540"/>
    </location>
</feature>
<dbReference type="InterPro" id="IPR045229">
    <property type="entry name" value="TPP_enz"/>
</dbReference>
<dbReference type="InterPro" id="IPR012846">
    <property type="entry name" value="Acetolactate_synth_lsu"/>
</dbReference>
<sequence>MHMTGGEILIKTLVDLGIEVVWGMPGGVVLPLYDHFIKYPQLKHILVRHEQGGAFAADGYARITGRVGVCLGTSGPGSTNLVTGIAGAYMDSVPMLAITGQVASPLIGSDAFQEVDSIGITVPIVKHSFLAQRAEDVADMITTAHYLAGSGRPRPVHVDVTKDALMTPVEWKPGKIMDLPGYRIPRMTEASLAEAIKQFEALLAAPDARPLILAGHGVELGRAEDELLAFAEKLNLPVANTLLGIGTFPQGHRQWLGPVGMHGTALANKTLAESNVVIGIGMRWDDRVTGSLDSFRKGRTFVHFEIDDSEIGKIVAPAVAFIGDAKETLRESVKSVKSIKFTTWWEEIEGWRKLWPPLEIPSPQQGHAPISQAWAIDLLSSLTKGEDIVASDVGRHQMWVMRYYRFQHPNSHASHGGLGAMGYGVPAAMGAQAGAPHRRVWAVTGDGSFQINIQELATIAENKVPVKIALMNDSSLGMVRQWQELFYKSNLAASTFSGNPDFVKVAEAYGIPARRVSKPAELAEIYRWAMAADGPALIDILVDQNEHVYPMVPAGKGVHEQIVSDPRRTTHAAVPYLHAATSD</sequence>
<keyword evidence="9 11" id="KW-0786">Thiamine pyrophosphate</keyword>
<dbReference type="GO" id="GO:0009097">
    <property type="term" value="P:isoleucine biosynthetic process"/>
    <property type="evidence" value="ECO:0007669"/>
    <property type="project" value="UniProtKB-UniPathway"/>
</dbReference>
<dbReference type="STRING" id="1802397.A3J43_01690"/>
<keyword evidence="8 11" id="KW-0460">Magnesium</keyword>
<dbReference type="EMBL" id="MGEF01000042">
    <property type="protein sequence ID" value="OGL78040.1"/>
    <property type="molecule type" value="Genomic_DNA"/>
</dbReference>
<dbReference type="Pfam" id="PF02775">
    <property type="entry name" value="TPP_enzyme_C"/>
    <property type="match status" value="1"/>
</dbReference>
<dbReference type="InterPro" id="IPR029061">
    <property type="entry name" value="THDP-binding"/>
</dbReference>
<evidence type="ECO:0000256" key="4">
    <source>
        <dbReference type="ARBA" id="ARBA00013145"/>
    </source>
</evidence>
<evidence type="ECO:0000259" key="13">
    <source>
        <dbReference type="Pfam" id="PF02775"/>
    </source>
</evidence>
<evidence type="ECO:0000259" key="12">
    <source>
        <dbReference type="Pfam" id="PF00205"/>
    </source>
</evidence>
<dbReference type="EC" id="2.2.1.6" evidence="4 11"/>
<evidence type="ECO:0000256" key="9">
    <source>
        <dbReference type="ARBA" id="ARBA00023052"/>
    </source>
</evidence>
<keyword evidence="5 11" id="KW-0028">Amino-acid biosynthesis</keyword>
<evidence type="ECO:0000256" key="5">
    <source>
        <dbReference type="ARBA" id="ARBA00022605"/>
    </source>
</evidence>
<keyword evidence="6 11" id="KW-0808">Transferase</keyword>
<comment type="pathway">
    <text evidence="1 11">Amino-acid biosynthesis; L-isoleucine biosynthesis; L-isoleucine from 2-oxobutanoate: step 1/4.</text>
</comment>
<evidence type="ECO:0000256" key="11">
    <source>
        <dbReference type="RuleBase" id="RU003591"/>
    </source>
</evidence>
<keyword evidence="10 11" id="KW-0100">Branched-chain amino acid biosynthesis</keyword>
<dbReference type="InterPro" id="IPR029035">
    <property type="entry name" value="DHS-like_NAD/FAD-binding_dom"/>
</dbReference>